<sequence>MRITVLVENTGPSEFKIEHGLSLYIEFNDKKYLLDAGPSDSFFKNAHALSIDLGRVDKAVLSHGHYDHGDGFMVFLNQYKDKVVYGAKNIFGDYYSGSGGSVHYIGLSSKLKQMKNRFNTISKDTKIDEKIYLILDDVSNTKEIGVQKKLYKKVDDVLQPDNFDHELSLVFDTPKGLVICNSCSHAGLESIVDNIKKRLNKPVYAYVGGLHMKSTKNHIETSSFTEEQIQNLCIFIEKNIQYVLTGHCTGNVSYDLLKKYLKDRIDFLTTGKTIEI</sequence>
<feature type="domain" description="Metallo-beta-lactamase" evidence="1">
    <location>
        <begin position="20"/>
        <end position="90"/>
    </location>
</feature>
<dbReference type="InterPro" id="IPR036866">
    <property type="entry name" value="RibonucZ/Hydroxyglut_hydro"/>
</dbReference>
<dbReference type="SUPFAM" id="SSF56281">
    <property type="entry name" value="Metallo-hydrolase/oxidoreductase"/>
    <property type="match status" value="1"/>
</dbReference>
<dbReference type="InterPro" id="IPR001279">
    <property type="entry name" value="Metallo-B-lactamas"/>
</dbReference>
<protein>
    <recommendedName>
        <fullName evidence="1">Metallo-beta-lactamase domain-containing protein</fullName>
    </recommendedName>
</protein>
<evidence type="ECO:0000259" key="1">
    <source>
        <dbReference type="Pfam" id="PF00753"/>
    </source>
</evidence>
<dbReference type="Gene3D" id="3.60.15.10">
    <property type="entry name" value="Ribonuclease Z/Hydroxyacylglutathione hydrolase-like"/>
    <property type="match status" value="1"/>
</dbReference>
<organism evidence="2 3">
    <name type="scientific">Faecalitalea cylindroides</name>
    <dbReference type="NCBI Taxonomy" id="39483"/>
    <lineage>
        <taxon>Bacteria</taxon>
        <taxon>Bacillati</taxon>
        <taxon>Bacillota</taxon>
        <taxon>Erysipelotrichia</taxon>
        <taxon>Erysipelotrichales</taxon>
        <taxon>Erysipelotrichaceae</taxon>
        <taxon>Faecalitalea</taxon>
    </lineage>
</organism>
<dbReference type="InterPro" id="IPR041712">
    <property type="entry name" value="DHPS-like_MBL-fold"/>
</dbReference>
<comment type="caution">
    <text evidence="2">The sequence shown here is derived from an EMBL/GenBank/DDBJ whole genome shotgun (WGS) entry which is preliminary data.</text>
</comment>
<dbReference type="GO" id="GO:0016740">
    <property type="term" value="F:transferase activity"/>
    <property type="evidence" value="ECO:0007669"/>
    <property type="project" value="TreeGrafter"/>
</dbReference>
<dbReference type="EMBL" id="NFKM01000001">
    <property type="protein sequence ID" value="OUP61920.1"/>
    <property type="molecule type" value="Genomic_DNA"/>
</dbReference>
<accession>A0A1Y4M158</accession>
<evidence type="ECO:0000313" key="2">
    <source>
        <dbReference type="EMBL" id="OUP61920.1"/>
    </source>
</evidence>
<dbReference type="PANTHER" id="PTHR13754:SF13">
    <property type="entry name" value="METALLO-BETA-LACTAMASE SUPERFAMILY PROTEIN (AFU_ORTHOLOGUE AFUA_3G07630)"/>
    <property type="match status" value="1"/>
</dbReference>
<proteinExistence type="predicted"/>
<dbReference type="AlphaFoldDB" id="A0A1Y4M158"/>
<gene>
    <name evidence="2" type="ORF">B5F14_00600</name>
</gene>
<evidence type="ECO:0000313" key="3">
    <source>
        <dbReference type="Proteomes" id="UP000195447"/>
    </source>
</evidence>
<dbReference type="PANTHER" id="PTHR13754">
    <property type="entry name" value="METALLO-BETA-LACTAMASE SUPERFAMILY PROTEIN"/>
    <property type="match status" value="1"/>
</dbReference>
<dbReference type="RefSeq" id="WP_087157999.1">
    <property type="nucleotide sequence ID" value="NZ_NFKM01000001.1"/>
</dbReference>
<keyword evidence="3" id="KW-1185">Reference proteome</keyword>
<reference evidence="3" key="1">
    <citation type="submission" date="2017-04" db="EMBL/GenBank/DDBJ databases">
        <title>Function of individual gut microbiota members based on whole genome sequencing of pure cultures obtained from chicken caecum.</title>
        <authorList>
            <person name="Medvecky M."/>
            <person name="Cejkova D."/>
            <person name="Polansky O."/>
            <person name="Karasova D."/>
            <person name="Kubasova T."/>
            <person name="Cizek A."/>
            <person name="Rychlik I."/>
        </authorList>
    </citation>
    <scope>NUCLEOTIDE SEQUENCE [LARGE SCALE GENOMIC DNA]</scope>
    <source>
        <strain evidence="3">An178</strain>
    </source>
</reference>
<dbReference type="Proteomes" id="UP000195447">
    <property type="component" value="Unassembled WGS sequence"/>
</dbReference>
<dbReference type="InterPro" id="IPR052926">
    <property type="entry name" value="Metallo-beta-lactamase_dom"/>
</dbReference>
<dbReference type="Pfam" id="PF00753">
    <property type="entry name" value="Lactamase_B"/>
    <property type="match status" value="1"/>
</dbReference>
<dbReference type="CDD" id="cd07713">
    <property type="entry name" value="DHPS-like_MBL-fold"/>
    <property type="match status" value="1"/>
</dbReference>
<name>A0A1Y4M158_9FIRM</name>